<keyword evidence="3" id="KW-1185">Reference proteome</keyword>
<reference evidence="2 3" key="1">
    <citation type="submission" date="2023-03" db="EMBL/GenBank/DDBJ databases">
        <title>High-quality genome of Scylla paramamosain provides insights in environmental adaptation.</title>
        <authorList>
            <person name="Zhang L."/>
        </authorList>
    </citation>
    <scope>NUCLEOTIDE SEQUENCE [LARGE SCALE GENOMIC DNA]</scope>
    <source>
        <strain evidence="2">LZ_2023a</strain>
        <tissue evidence="2">Muscle</tissue>
    </source>
</reference>
<proteinExistence type="predicted"/>
<evidence type="ECO:0000256" key="1">
    <source>
        <dbReference type="SAM" id="MobiDB-lite"/>
    </source>
</evidence>
<protein>
    <submittedName>
        <fullName evidence="2">Uncharacterized protein</fullName>
    </submittedName>
</protein>
<name>A0AAW0SGU1_SCYPA</name>
<sequence>THIRDETLASLGATCADVEPLDGRIKVDRSGVLWLCGPPDHTPKAQTRQSAQVGRPSHLPLLHPPSPPTCPALSLRSSRWPLVQCL</sequence>
<feature type="region of interest" description="Disordered" evidence="1">
    <location>
        <begin position="38"/>
        <end position="73"/>
    </location>
</feature>
<evidence type="ECO:0000313" key="2">
    <source>
        <dbReference type="EMBL" id="KAK8374281.1"/>
    </source>
</evidence>
<dbReference type="Proteomes" id="UP001487740">
    <property type="component" value="Unassembled WGS sequence"/>
</dbReference>
<comment type="caution">
    <text evidence="2">The sequence shown here is derived from an EMBL/GenBank/DDBJ whole genome shotgun (WGS) entry which is preliminary data.</text>
</comment>
<organism evidence="2 3">
    <name type="scientific">Scylla paramamosain</name>
    <name type="common">Mud crab</name>
    <dbReference type="NCBI Taxonomy" id="85552"/>
    <lineage>
        <taxon>Eukaryota</taxon>
        <taxon>Metazoa</taxon>
        <taxon>Ecdysozoa</taxon>
        <taxon>Arthropoda</taxon>
        <taxon>Crustacea</taxon>
        <taxon>Multicrustacea</taxon>
        <taxon>Malacostraca</taxon>
        <taxon>Eumalacostraca</taxon>
        <taxon>Eucarida</taxon>
        <taxon>Decapoda</taxon>
        <taxon>Pleocyemata</taxon>
        <taxon>Brachyura</taxon>
        <taxon>Eubrachyura</taxon>
        <taxon>Portunoidea</taxon>
        <taxon>Portunidae</taxon>
        <taxon>Portuninae</taxon>
        <taxon>Scylla</taxon>
    </lineage>
</organism>
<evidence type="ECO:0000313" key="3">
    <source>
        <dbReference type="Proteomes" id="UP001487740"/>
    </source>
</evidence>
<accession>A0AAW0SGU1</accession>
<feature type="non-terminal residue" evidence="2">
    <location>
        <position position="1"/>
    </location>
</feature>
<dbReference type="AlphaFoldDB" id="A0AAW0SGU1"/>
<gene>
    <name evidence="2" type="ORF">O3P69_007779</name>
</gene>
<dbReference type="EMBL" id="JARAKH010000470">
    <property type="protein sequence ID" value="KAK8374281.1"/>
    <property type="molecule type" value="Genomic_DNA"/>
</dbReference>